<accession>A0A4R6KJ22</accession>
<keyword evidence="2" id="KW-1185">Reference proteome</keyword>
<reference evidence="1 2" key="1">
    <citation type="submission" date="2019-03" db="EMBL/GenBank/DDBJ databases">
        <title>Genomic Encyclopedia of Type Strains, Phase III (KMG-III): the genomes of soil and plant-associated and newly described type strains.</title>
        <authorList>
            <person name="Whitman W."/>
        </authorList>
    </citation>
    <scope>NUCLEOTIDE SEQUENCE [LARGE SCALE GENOMIC DNA]</scope>
    <source>
        <strain evidence="1 2">VKM Ac-2527</strain>
    </source>
</reference>
<gene>
    <name evidence="1" type="ORF">EV643_104234</name>
</gene>
<name>A0A4R6KJ22_9ACTN</name>
<dbReference type="EMBL" id="SNWQ01000004">
    <property type="protein sequence ID" value="TDO50737.1"/>
    <property type="molecule type" value="Genomic_DNA"/>
</dbReference>
<dbReference type="AlphaFoldDB" id="A0A4R6KJ22"/>
<organism evidence="1 2">
    <name type="scientific">Kribbella caucasensis</name>
    <dbReference type="NCBI Taxonomy" id="2512215"/>
    <lineage>
        <taxon>Bacteria</taxon>
        <taxon>Bacillati</taxon>
        <taxon>Actinomycetota</taxon>
        <taxon>Actinomycetes</taxon>
        <taxon>Propionibacteriales</taxon>
        <taxon>Kribbellaceae</taxon>
        <taxon>Kribbella</taxon>
    </lineage>
</organism>
<protein>
    <submittedName>
        <fullName evidence="1">Uncharacterized protein</fullName>
    </submittedName>
</protein>
<evidence type="ECO:0000313" key="2">
    <source>
        <dbReference type="Proteomes" id="UP000295388"/>
    </source>
</evidence>
<comment type="caution">
    <text evidence="1">The sequence shown here is derived from an EMBL/GenBank/DDBJ whole genome shotgun (WGS) entry which is preliminary data.</text>
</comment>
<dbReference type="Proteomes" id="UP000295388">
    <property type="component" value="Unassembled WGS sequence"/>
</dbReference>
<sequence>MVLMRVSDRDYWAEVAKRPAMFLGRSTLVGQEA</sequence>
<proteinExistence type="predicted"/>
<evidence type="ECO:0000313" key="1">
    <source>
        <dbReference type="EMBL" id="TDO50737.1"/>
    </source>
</evidence>